<feature type="compositionally biased region" description="Acidic residues" evidence="3">
    <location>
        <begin position="9"/>
        <end position="25"/>
    </location>
</feature>
<protein>
    <recommendedName>
        <fullName evidence="2">SWR1-complex protein 5</fullName>
    </recommendedName>
</protein>
<proteinExistence type="inferred from homology"/>
<dbReference type="GO" id="GO:0000812">
    <property type="term" value="C:Swr1 complex"/>
    <property type="evidence" value="ECO:0007669"/>
    <property type="project" value="TreeGrafter"/>
</dbReference>
<reference evidence="5" key="1">
    <citation type="submission" date="2022-10" db="EMBL/GenBank/DDBJ databases">
        <title>Culturing micro-colonial fungi from biological soil crusts in the Mojave desert and describing Neophaeococcomyces mojavensis, and introducing the new genera and species Taxawa tesnikishii.</title>
        <authorList>
            <person name="Kurbessoian T."/>
            <person name="Stajich J.E."/>
        </authorList>
    </citation>
    <scope>NUCLEOTIDE SEQUENCE</scope>
    <source>
        <strain evidence="5">TK_41</strain>
    </source>
</reference>
<evidence type="ECO:0000313" key="6">
    <source>
        <dbReference type="Proteomes" id="UP001172673"/>
    </source>
</evidence>
<evidence type="ECO:0000259" key="4">
    <source>
        <dbReference type="PROSITE" id="PS51279"/>
    </source>
</evidence>
<dbReference type="PANTHER" id="PTHR48407">
    <property type="entry name" value="CRANIOFACIAL DEVELOPMENT PROTEIN 1"/>
    <property type="match status" value="1"/>
</dbReference>
<keyword evidence="6" id="KW-1185">Reference proteome</keyword>
<accession>A0AA38XNM0</accession>
<feature type="domain" description="BCNT-C" evidence="4">
    <location>
        <begin position="264"/>
        <end position="344"/>
    </location>
</feature>
<organism evidence="5 6">
    <name type="scientific">Cladophialophora chaetospira</name>
    <dbReference type="NCBI Taxonomy" id="386627"/>
    <lineage>
        <taxon>Eukaryota</taxon>
        <taxon>Fungi</taxon>
        <taxon>Dikarya</taxon>
        <taxon>Ascomycota</taxon>
        <taxon>Pezizomycotina</taxon>
        <taxon>Eurotiomycetes</taxon>
        <taxon>Chaetothyriomycetidae</taxon>
        <taxon>Chaetothyriales</taxon>
        <taxon>Herpotrichiellaceae</taxon>
        <taxon>Cladophialophora</taxon>
    </lineage>
</organism>
<feature type="compositionally biased region" description="Basic and acidic residues" evidence="3">
    <location>
        <begin position="40"/>
        <end position="54"/>
    </location>
</feature>
<dbReference type="PANTHER" id="PTHR48407:SF1">
    <property type="entry name" value="CRANIOFACIAL DEVELOPMENT PROTEIN 1"/>
    <property type="match status" value="1"/>
</dbReference>
<name>A0AA38XNM0_9EURO</name>
<dbReference type="PROSITE" id="PS51279">
    <property type="entry name" value="BCNT_C"/>
    <property type="match status" value="1"/>
</dbReference>
<feature type="region of interest" description="Disordered" evidence="3">
    <location>
        <begin position="228"/>
        <end position="249"/>
    </location>
</feature>
<evidence type="ECO:0000313" key="5">
    <source>
        <dbReference type="EMBL" id="KAJ9616762.1"/>
    </source>
</evidence>
<evidence type="ECO:0000256" key="1">
    <source>
        <dbReference type="ARBA" id="ARBA00010465"/>
    </source>
</evidence>
<sequence>MAATADQDMTLEDEYDEEADSDFEAEGSGAEDFSSASDDDGGKGAKDVQDALERPRKRRKTDQAQAELITELDSGDEATIQELKQTHKKSKPTTRSTQQDDGDESEGWRARTRAMRMQEKDERRRNKLASSKGSTIDVNKIWEEMNQPAPLLPPRVEDGTALQTNPSQETDTFKSLNTVSGDSEKENVPVNDSEETITIKRTYKFAGEVHVEERTVLKSSAEAQLWLSQQQQAKGSSPGADGTLRNRPLRKISRFDPNFSNMDSFKGAWTARTPQEGKFTGPKLNVVEKSKMDWAEHVDTEGLKEELDTHAKAKEGYLTRMDFLRGVEERKESEARAARVKGRG</sequence>
<feature type="region of interest" description="Disordered" evidence="3">
    <location>
        <begin position="1"/>
        <end position="193"/>
    </location>
</feature>
<feature type="compositionally biased region" description="Low complexity" evidence="3">
    <location>
        <begin position="26"/>
        <end position="36"/>
    </location>
</feature>
<comment type="caution">
    <text evidence="5">The sequence shown here is derived from an EMBL/GenBank/DDBJ whole genome shotgun (WGS) entry which is preliminary data.</text>
</comment>
<dbReference type="AlphaFoldDB" id="A0AA38XNM0"/>
<feature type="compositionally biased region" description="Polar residues" evidence="3">
    <location>
        <begin position="161"/>
        <end position="181"/>
    </location>
</feature>
<gene>
    <name evidence="5" type="primary">SWC5</name>
    <name evidence="5" type="ORF">H2200_000481</name>
</gene>
<dbReference type="Pfam" id="PF07572">
    <property type="entry name" value="BCNT"/>
    <property type="match status" value="1"/>
</dbReference>
<feature type="compositionally biased region" description="Polar residues" evidence="3">
    <location>
        <begin position="128"/>
        <end position="137"/>
    </location>
</feature>
<evidence type="ECO:0000256" key="2">
    <source>
        <dbReference type="ARBA" id="ARBA00019138"/>
    </source>
</evidence>
<dbReference type="Proteomes" id="UP001172673">
    <property type="component" value="Unassembled WGS sequence"/>
</dbReference>
<comment type="similarity">
    <text evidence="1">Belongs to the SWC5 family.</text>
</comment>
<evidence type="ECO:0000256" key="3">
    <source>
        <dbReference type="SAM" id="MobiDB-lite"/>
    </source>
</evidence>
<dbReference type="InterPro" id="IPR027124">
    <property type="entry name" value="Swc5/CFDP1/2"/>
</dbReference>
<dbReference type="InterPro" id="IPR011421">
    <property type="entry name" value="BCNT-C"/>
</dbReference>
<dbReference type="EMBL" id="JAPDRK010000001">
    <property type="protein sequence ID" value="KAJ9616762.1"/>
    <property type="molecule type" value="Genomic_DNA"/>
</dbReference>